<proteinExistence type="predicted"/>
<protein>
    <submittedName>
        <fullName evidence="1">Uncharacterized protein</fullName>
    </submittedName>
</protein>
<keyword evidence="2" id="KW-1185">Reference proteome</keyword>
<evidence type="ECO:0000313" key="2">
    <source>
        <dbReference type="Proteomes" id="UP000056453"/>
    </source>
</evidence>
<gene>
    <name evidence="1" type="ORF">WJ96_04730</name>
</gene>
<organism evidence="1 2">
    <name type="scientific">Burkholderia ubonensis</name>
    <dbReference type="NCBI Taxonomy" id="101571"/>
    <lineage>
        <taxon>Bacteria</taxon>
        <taxon>Pseudomonadati</taxon>
        <taxon>Pseudomonadota</taxon>
        <taxon>Betaproteobacteria</taxon>
        <taxon>Burkholderiales</taxon>
        <taxon>Burkholderiaceae</taxon>
        <taxon>Burkholderia</taxon>
        <taxon>Burkholderia cepacia complex</taxon>
    </lineage>
</organism>
<reference evidence="1 2" key="1">
    <citation type="submission" date="2015-11" db="EMBL/GenBank/DDBJ databases">
        <title>Expanding the genomic diversity of Burkholderia species for the development of highly accurate diagnostics.</title>
        <authorList>
            <person name="Sahl J."/>
            <person name="Keim P."/>
            <person name="Wagner D."/>
        </authorList>
    </citation>
    <scope>NUCLEOTIDE SEQUENCE [LARGE SCALE GENOMIC DNA]</scope>
    <source>
        <strain evidence="1 2">MSMB1808WGS</strain>
    </source>
</reference>
<name>A0AAW3MVB0_9BURK</name>
<dbReference type="EMBL" id="LPBJ01000047">
    <property type="protein sequence ID" value="KVP97878.1"/>
    <property type="molecule type" value="Genomic_DNA"/>
</dbReference>
<comment type="caution">
    <text evidence="1">The sequence shown here is derived from an EMBL/GenBank/DDBJ whole genome shotgun (WGS) entry which is preliminary data.</text>
</comment>
<dbReference type="AlphaFoldDB" id="A0AAW3MVB0"/>
<accession>A0AAW3MVB0</accession>
<evidence type="ECO:0000313" key="1">
    <source>
        <dbReference type="EMBL" id="KVP97878.1"/>
    </source>
</evidence>
<dbReference type="Proteomes" id="UP000056453">
    <property type="component" value="Unassembled WGS sequence"/>
</dbReference>
<sequence length="80" mass="9620">MLLKFIRCQRTQLELGAHQAGLFKSTGIEVMPQVDDVARGNSRWHRLHEQLYRQRGRHERVGRQQQRYGLRFIRMFSVLQ</sequence>